<keyword evidence="2" id="KW-1185">Reference proteome</keyword>
<evidence type="ECO:0000313" key="1">
    <source>
        <dbReference type="EMBL" id="KAH7995003.1"/>
    </source>
</evidence>
<name>A0ACB8ER60_9SAUR</name>
<organism evidence="1 2">
    <name type="scientific">Sphaerodactylus townsendi</name>
    <dbReference type="NCBI Taxonomy" id="933632"/>
    <lineage>
        <taxon>Eukaryota</taxon>
        <taxon>Metazoa</taxon>
        <taxon>Chordata</taxon>
        <taxon>Craniata</taxon>
        <taxon>Vertebrata</taxon>
        <taxon>Euteleostomi</taxon>
        <taxon>Lepidosauria</taxon>
        <taxon>Squamata</taxon>
        <taxon>Bifurcata</taxon>
        <taxon>Gekkota</taxon>
        <taxon>Sphaerodactylidae</taxon>
        <taxon>Sphaerodactylus</taxon>
    </lineage>
</organism>
<dbReference type="Proteomes" id="UP000827872">
    <property type="component" value="Linkage Group LG07"/>
</dbReference>
<reference evidence="1" key="1">
    <citation type="submission" date="2021-08" db="EMBL/GenBank/DDBJ databases">
        <title>The first chromosome-level gecko genome reveals the dynamic sex chromosomes of Neotropical dwarf geckos (Sphaerodactylidae: Sphaerodactylus).</title>
        <authorList>
            <person name="Pinto B.J."/>
            <person name="Keating S.E."/>
            <person name="Gamble T."/>
        </authorList>
    </citation>
    <scope>NUCLEOTIDE SEQUENCE</scope>
    <source>
        <strain evidence="1">TG3544</strain>
    </source>
</reference>
<protein>
    <submittedName>
        <fullName evidence="1">Uncharacterized protein</fullName>
    </submittedName>
</protein>
<comment type="caution">
    <text evidence="1">The sequence shown here is derived from an EMBL/GenBank/DDBJ whole genome shotgun (WGS) entry which is preliminary data.</text>
</comment>
<evidence type="ECO:0000313" key="2">
    <source>
        <dbReference type="Proteomes" id="UP000827872"/>
    </source>
</evidence>
<proteinExistence type="predicted"/>
<dbReference type="EMBL" id="CM037620">
    <property type="protein sequence ID" value="KAH7995003.1"/>
    <property type="molecule type" value="Genomic_DNA"/>
</dbReference>
<gene>
    <name evidence="1" type="ORF">K3G42_019890</name>
</gene>
<accession>A0ACB8ER60</accession>
<sequence length="109" mass="11311">MSGGASSPRVLAGVSHSWALPQAPQCATTCHRAAECAEGPETTAANASDPPRDTECTVPMDASELEEPTADTKQDRDVGGVEETTDPSSESLAPALWHNSSPQHLITQG</sequence>